<keyword evidence="5" id="KW-0663">Pyridoxal phosphate</keyword>
<dbReference type="GO" id="GO:0030170">
    <property type="term" value="F:pyridoxal phosphate binding"/>
    <property type="evidence" value="ECO:0007669"/>
    <property type="project" value="InterPro"/>
</dbReference>
<keyword evidence="4 6" id="KW-0808">Transferase</keyword>
<name>A0A1F7GK15_9BACT</name>
<feature type="domain" description="Aminotransferase class I/classII large" evidence="7">
    <location>
        <begin position="83"/>
        <end position="310"/>
    </location>
</feature>
<dbReference type="GO" id="GO:0008483">
    <property type="term" value="F:transaminase activity"/>
    <property type="evidence" value="ECO:0007669"/>
    <property type="project" value="UniProtKB-KW"/>
</dbReference>
<organism evidence="8 9">
    <name type="scientific">Candidatus Roizmanbacteria bacterium RIFCSPHIGHO2_01_FULL_39_8</name>
    <dbReference type="NCBI Taxonomy" id="1802033"/>
    <lineage>
        <taxon>Bacteria</taxon>
        <taxon>Candidatus Roizmaniibacteriota</taxon>
    </lineage>
</organism>
<dbReference type="GO" id="GO:0006520">
    <property type="term" value="P:amino acid metabolic process"/>
    <property type="evidence" value="ECO:0007669"/>
    <property type="project" value="InterPro"/>
</dbReference>
<sequence>MSSLAIPDREYFLDIKRILFDEILSKNKINEFNNIRRSIYGNEKILSLLSRNNIRPGQISSGVSDRKAYKGYINQIISDFSKDKFYREYFPSRGNPEARTALSIYESYKLSTSISYSPEDFCLTEGSTGAITMIFEYFKKNYPDKEILIQSPNYYLYKFAARYYGLNLKELTPTLDNRNPFFISVNSLIFNASKDTKLIILTNPANPSGEIFTKEALRKLFLFAKRRNILILVDELFAELVFQPQEYVYSDQVASELQAMSNLVIVKGFSKSKNLVGLRIGYLYSKNQELIEGIALISQQRSSFSVGSNFTGLICLDAFIQSVRWLSLYQKNNDYKRLIKKVYRDFTPVQSITEKTYVNLTCEYEAYQKYFASLMKFYSERFDDSLTFLVKDISAKFPKISAFNTMVKIRNLEGVNSFDFMINCFFTTGLKTEIGPCFGFDQKTWDDTLGFWLRITFAQNKETFIGGLKKFVDFKKIYLGNRKKFLDSGLSF</sequence>
<dbReference type="InterPro" id="IPR004838">
    <property type="entry name" value="NHTrfase_class1_PyrdxlP-BS"/>
</dbReference>
<dbReference type="InterPro" id="IPR004839">
    <property type="entry name" value="Aminotransferase_I/II_large"/>
</dbReference>
<evidence type="ECO:0000259" key="7">
    <source>
        <dbReference type="Pfam" id="PF00155"/>
    </source>
</evidence>
<accession>A0A1F7GK15</accession>
<dbReference type="InterPro" id="IPR015421">
    <property type="entry name" value="PyrdxlP-dep_Trfase_major"/>
</dbReference>
<evidence type="ECO:0000256" key="4">
    <source>
        <dbReference type="ARBA" id="ARBA00022679"/>
    </source>
</evidence>
<evidence type="ECO:0000313" key="9">
    <source>
        <dbReference type="Proteomes" id="UP000177026"/>
    </source>
</evidence>
<dbReference type="Proteomes" id="UP000177026">
    <property type="component" value="Unassembled WGS sequence"/>
</dbReference>
<comment type="similarity">
    <text evidence="2 6">Belongs to the class-I pyridoxal-phosphate-dependent aminotransferase family.</text>
</comment>
<evidence type="ECO:0000256" key="3">
    <source>
        <dbReference type="ARBA" id="ARBA00022576"/>
    </source>
</evidence>
<dbReference type="Pfam" id="PF00155">
    <property type="entry name" value="Aminotran_1_2"/>
    <property type="match status" value="1"/>
</dbReference>
<dbReference type="InterPro" id="IPR050596">
    <property type="entry name" value="AspAT/PAT-like"/>
</dbReference>
<evidence type="ECO:0000313" key="8">
    <source>
        <dbReference type="EMBL" id="OGK19271.1"/>
    </source>
</evidence>
<dbReference type="CDD" id="cd00609">
    <property type="entry name" value="AAT_like"/>
    <property type="match status" value="1"/>
</dbReference>
<dbReference type="EMBL" id="MFZI01000051">
    <property type="protein sequence ID" value="OGK19271.1"/>
    <property type="molecule type" value="Genomic_DNA"/>
</dbReference>
<comment type="caution">
    <text evidence="8">The sequence shown here is derived from an EMBL/GenBank/DDBJ whole genome shotgun (WGS) entry which is preliminary data.</text>
</comment>
<evidence type="ECO:0000256" key="1">
    <source>
        <dbReference type="ARBA" id="ARBA00001933"/>
    </source>
</evidence>
<evidence type="ECO:0000256" key="2">
    <source>
        <dbReference type="ARBA" id="ARBA00007441"/>
    </source>
</evidence>
<reference evidence="8 9" key="1">
    <citation type="journal article" date="2016" name="Nat. Commun.">
        <title>Thousands of microbial genomes shed light on interconnected biogeochemical processes in an aquifer system.</title>
        <authorList>
            <person name="Anantharaman K."/>
            <person name="Brown C.T."/>
            <person name="Hug L.A."/>
            <person name="Sharon I."/>
            <person name="Castelle C.J."/>
            <person name="Probst A.J."/>
            <person name="Thomas B.C."/>
            <person name="Singh A."/>
            <person name="Wilkins M.J."/>
            <person name="Karaoz U."/>
            <person name="Brodie E.L."/>
            <person name="Williams K.H."/>
            <person name="Hubbard S.S."/>
            <person name="Banfield J.F."/>
        </authorList>
    </citation>
    <scope>NUCLEOTIDE SEQUENCE [LARGE SCALE GENOMIC DNA]</scope>
</reference>
<dbReference type="Gene3D" id="3.40.640.10">
    <property type="entry name" value="Type I PLP-dependent aspartate aminotransferase-like (Major domain)"/>
    <property type="match status" value="1"/>
</dbReference>
<dbReference type="PANTHER" id="PTHR46383:SF1">
    <property type="entry name" value="ASPARTATE AMINOTRANSFERASE"/>
    <property type="match status" value="1"/>
</dbReference>
<keyword evidence="3 6" id="KW-0032">Aminotransferase</keyword>
<proteinExistence type="inferred from homology"/>
<evidence type="ECO:0000256" key="5">
    <source>
        <dbReference type="ARBA" id="ARBA00022898"/>
    </source>
</evidence>
<dbReference type="InterPro" id="IPR015424">
    <property type="entry name" value="PyrdxlP-dep_Trfase"/>
</dbReference>
<dbReference type="PANTHER" id="PTHR46383">
    <property type="entry name" value="ASPARTATE AMINOTRANSFERASE"/>
    <property type="match status" value="1"/>
</dbReference>
<dbReference type="PROSITE" id="PS00105">
    <property type="entry name" value="AA_TRANSFER_CLASS_1"/>
    <property type="match status" value="1"/>
</dbReference>
<dbReference type="SUPFAM" id="SSF53383">
    <property type="entry name" value="PLP-dependent transferases"/>
    <property type="match status" value="1"/>
</dbReference>
<protein>
    <recommendedName>
        <fullName evidence="6">Aminotransferase</fullName>
        <ecNumber evidence="6">2.6.1.-</ecNumber>
    </recommendedName>
</protein>
<gene>
    <name evidence="8" type="ORF">A2866_01575</name>
</gene>
<comment type="cofactor">
    <cofactor evidence="1 6">
        <name>pyridoxal 5'-phosphate</name>
        <dbReference type="ChEBI" id="CHEBI:597326"/>
    </cofactor>
</comment>
<dbReference type="EC" id="2.6.1.-" evidence="6"/>
<dbReference type="AlphaFoldDB" id="A0A1F7GK15"/>
<evidence type="ECO:0000256" key="6">
    <source>
        <dbReference type="RuleBase" id="RU000481"/>
    </source>
</evidence>